<dbReference type="EMBL" id="CP027792">
    <property type="protein sequence ID" value="AVP58496.1"/>
    <property type="molecule type" value="Genomic_DNA"/>
</dbReference>
<dbReference type="SUPFAM" id="SSF53800">
    <property type="entry name" value="Chelatase"/>
    <property type="match status" value="1"/>
</dbReference>
<dbReference type="AlphaFoldDB" id="A0A2P1NNB3"/>
<dbReference type="Pfam" id="PF01903">
    <property type="entry name" value="CbiX"/>
    <property type="match status" value="1"/>
</dbReference>
<keyword evidence="2" id="KW-0456">Lyase</keyword>
<dbReference type="Proteomes" id="UP000241829">
    <property type="component" value="Chromosome"/>
</dbReference>
<reference evidence="4" key="1">
    <citation type="submission" date="2018-03" db="EMBL/GenBank/DDBJ databases">
        <title>Genome sequencing of Melaminivora sp. strain SC2-7.</title>
        <authorList>
            <person name="Kim S.-J."/>
            <person name="Heo J."/>
            <person name="Ahn J.-H."/>
            <person name="Kwon S.-W."/>
        </authorList>
    </citation>
    <scope>NUCLEOTIDE SEQUENCE [LARGE SCALE GENOMIC DNA]</scope>
    <source>
        <strain evidence="4">SC2-7</strain>
    </source>
</reference>
<dbReference type="SUPFAM" id="SSF52833">
    <property type="entry name" value="Thioredoxin-like"/>
    <property type="match status" value="1"/>
</dbReference>
<dbReference type="Gene3D" id="3.40.30.10">
    <property type="entry name" value="Glutaredoxin"/>
    <property type="match status" value="1"/>
</dbReference>
<keyword evidence="1" id="KW-0479">Metal-binding</keyword>
<gene>
    <name evidence="3" type="ORF">C7H73_13035</name>
</gene>
<dbReference type="KEGG" id="melm:C7H73_13035"/>
<evidence type="ECO:0000313" key="4">
    <source>
        <dbReference type="Proteomes" id="UP000241829"/>
    </source>
</evidence>
<evidence type="ECO:0000256" key="1">
    <source>
        <dbReference type="ARBA" id="ARBA00022723"/>
    </source>
</evidence>
<sequence>MTCPDTPAPLQALVVLGRGGYGGAVPAEMTRLCERLRQLLPQAHVALAWVDRASPGLPEALDECLRAMPQAQHILVQPAFAPTDAALLRWLEKVAQRWRHRQAQPDALPRVVFGPALAELPQLAELLADQLAQAPALPDVVQNQPEHWHSDPQAWSEVPAFQQHLLLCMGPRCTALGAASLWHHLRARLRGHPQLKRTVMPLHTSCQYPCNLGPLMISYPEGLWWGRLDEAAIDAIVGAGLVPEGAARAHLVHRHGADEPQQPQTGV</sequence>
<dbReference type="CDD" id="cd02980">
    <property type="entry name" value="TRX_Fd_family"/>
    <property type="match status" value="1"/>
</dbReference>
<keyword evidence="4" id="KW-1185">Reference proteome</keyword>
<evidence type="ECO:0000313" key="3">
    <source>
        <dbReference type="EMBL" id="AVP58496.1"/>
    </source>
</evidence>
<organism evidence="3 4">
    <name type="scientific">Pulveribacter suum</name>
    <dbReference type="NCBI Taxonomy" id="2116657"/>
    <lineage>
        <taxon>Bacteria</taxon>
        <taxon>Pseudomonadati</taxon>
        <taxon>Pseudomonadota</taxon>
        <taxon>Betaproteobacteria</taxon>
        <taxon>Burkholderiales</taxon>
        <taxon>Comamonadaceae</taxon>
        <taxon>Pulveribacter</taxon>
    </lineage>
</organism>
<dbReference type="RefSeq" id="WP_106847044.1">
    <property type="nucleotide sequence ID" value="NZ_CP027792.1"/>
</dbReference>
<evidence type="ECO:0000256" key="2">
    <source>
        <dbReference type="ARBA" id="ARBA00023239"/>
    </source>
</evidence>
<dbReference type="Gene3D" id="3.40.50.1400">
    <property type="match status" value="1"/>
</dbReference>
<accession>A0A2P1NNB3</accession>
<name>A0A2P1NNB3_9BURK</name>
<dbReference type="OrthoDB" id="9800597at2"/>
<protein>
    <submittedName>
        <fullName evidence="3">Cobalamin biosynthesis protein CbiX</fullName>
    </submittedName>
</protein>
<dbReference type="InterPro" id="IPR002762">
    <property type="entry name" value="CbiX-like"/>
</dbReference>
<proteinExistence type="predicted"/>
<dbReference type="GO" id="GO:0016829">
    <property type="term" value="F:lyase activity"/>
    <property type="evidence" value="ECO:0007669"/>
    <property type="project" value="UniProtKB-KW"/>
</dbReference>
<dbReference type="InterPro" id="IPR036249">
    <property type="entry name" value="Thioredoxin-like_sf"/>
</dbReference>
<dbReference type="GO" id="GO:0046872">
    <property type="term" value="F:metal ion binding"/>
    <property type="evidence" value="ECO:0007669"/>
    <property type="project" value="UniProtKB-KW"/>
</dbReference>